<keyword evidence="2" id="KW-1185">Reference proteome</keyword>
<reference evidence="1" key="1">
    <citation type="submission" date="2023-03" db="EMBL/GenBank/DDBJ databases">
        <authorList>
            <person name="Steffen K."/>
            <person name="Cardenas P."/>
        </authorList>
    </citation>
    <scope>NUCLEOTIDE SEQUENCE</scope>
</reference>
<dbReference type="Proteomes" id="UP001174909">
    <property type="component" value="Unassembled WGS sequence"/>
</dbReference>
<accession>A0AA35SZ05</accession>
<comment type="caution">
    <text evidence="1">The sequence shown here is derived from an EMBL/GenBank/DDBJ whole genome shotgun (WGS) entry which is preliminary data.</text>
</comment>
<protein>
    <submittedName>
        <fullName evidence="1">Uncharacterized protein</fullName>
    </submittedName>
</protein>
<name>A0AA35SZ05_GEOBA</name>
<evidence type="ECO:0000313" key="2">
    <source>
        <dbReference type="Proteomes" id="UP001174909"/>
    </source>
</evidence>
<proteinExistence type="predicted"/>
<sequence length="73" mass="8495">MVTVNEVLTNKQIEQRPRLLSEWVEQDMSDILTEYGARMEDSAPERVTHRAMPSFGYGVPMAGVRYYTFLPER</sequence>
<dbReference type="AlphaFoldDB" id="A0AA35SZ05"/>
<dbReference type="EMBL" id="CASHTH010002975">
    <property type="protein sequence ID" value="CAI8038087.1"/>
    <property type="molecule type" value="Genomic_DNA"/>
</dbReference>
<gene>
    <name evidence="1" type="ORF">GBAR_LOCUS21234</name>
</gene>
<organism evidence="1 2">
    <name type="scientific">Geodia barretti</name>
    <name type="common">Barrett's horny sponge</name>
    <dbReference type="NCBI Taxonomy" id="519541"/>
    <lineage>
        <taxon>Eukaryota</taxon>
        <taxon>Metazoa</taxon>
        <taxon>Porifera</taxon>
        <taxon>Demospongiae</taxon>
        <taxon>Heteroscleromorpha</taxon>
        <taxon>Tetractinellida</taxon>
        <taxon>Astrophorina</taxon>
        <taxon>Geodiidae</taxon>
        <taxon>Geodia</taxon>
    </lineage>
</organism>
<evidence type="ECO:0000313" key="1">
    <source>
        <dbReference type="EMBL" id="CAI8038087.1"/>
    </source>
</evidence>